<name>A0A556QR68_9BACT</name>
<dbReference type="PANTHER" id="PTHR30345">
    <property type="entry name" value="RIBOSE-5-PHOSPHATE ISOMERASE B"/>
    <property type="match status" value="1"/>
</dbReference>
<dbReference type="InterPro" id="IPR003500">
    <property type="entry name" value="RpiB_LacA_LacB"/>
</dbReference>
<feature type="binding site" evidence="3">
    <location>
        <position position="135"/>
    </location>
    <ligand>
        <name>D-ribulose 5-phosphate</name>
        <dbReference type="ChEBI" id="CHEBI:58121"/>
    </ligand>
</feature>
<sequence length="146" mass="15889">MKTYSIAIGSDHAGFTYKEAIKAALLADGHTVRDFGTYSDASCDYPDFIRPTAEAVARGEYQRGIVLGGSGNGEAIVANKVKGIRCGLCWNEQVAIWNRSHNDGNVLSLGQRTVTEAEAITITRTWLATEFEGGRHIARIQKIETV</sequence>
<evidence type="ECO:0000256" key="3">
    <source>
        <dbReference type="PIRSR" id="PIRSR005384-2"/>
    </source>
</evidence>
<evidence type="ECO:0000313" key="4">
    <source>
        <dbReference type="EMBL" id="TSJ79131.1"/>
    </source>
</evidence>
<dbReference type="Gene3D" id="3.40.1400.10">
    <property type="entry name" value="Sugar-phosphate isomerase, RpiB/LacA/LacB"/>
    <property type="match status" value="1"/>
</dbReference>
<dbReference type="OrthoDB" id="1778624at2"/>
<dbReference type="PANTHER" id="PTHR30345:SF0">
    <property type="entry name" value="DNA DAMAGE-REPAIR_TOLERATION PROTEIN DRT102"/>
    <property type="match status" value="1"/>
</dbReference>
<dbReference type="NCBIfam" id="TIGR01120">
    <property type="entry name" value="rpiB"/>
    <property type="match status" value="1"/>
</dbReference>
<reference evidence="4 5" key="1">
    <citation type="submission" date="2019-07" db="EMBL/GenBank/DDBJ databases">
        <title>Description of 53C-WASEF.</title>
        <authorList>
            <person name="Pitt A."/>
            <person name="Hahn M.W."/>
        </authorList>
    </citation>
    <scope>NUCLEOTIDE SEQUENCE [LARGE SCALE GENOMIC DNA]</scope>
    <source>
        <strain evidence="4 5">53C-WASEF</strain>
    </source>
</reference>
<proteinExistence type="inferred from homology"/>
<dbReference type="RefSeq" id="WP_144229474.1">
    <property type="nucleotide sequence ID" value="NZ_CBCRVV010000005.1"/>
</dbReference>
<organism evidence="4 5">
    <name type="scientific">Rariglobus hedericola</name>
    <dbReference type="NCBI Taxonomy" id="2597822"/>
    <lineage>
        <taxon>Bacteria</taxon>
        <taxon>Pseudomonadati</taxon>
        <taxon>Verrucomicrobiota</taxon>
        <taxon>Opitutia</taxon>
        <taxon>Opitutales</taxon>
        <taxon>Opitutaceae</taxon>
        <taxon>Rariglobus</taxon>
    </lineage>
</organism>
<dbReference type="PIRSF" id="PIRSF005384">
    <property type="entry name" value="RpiB_LacA_B"/>
    <property type="match status" value="1"/>
</dbReference>
<dbReference type="EMBL" id="VMBG01000001">
    <property type="protein sequence ID" value="TSJ79131.1"/>
    <property type="molecule type" value="Genomic_DNA"/>
</dbReference>
<keyword evidence="5" id="KW-1185">Reference proteome</keyword>
<feature type="binding site" evidence="3">
    <location>
        <begin position="11"/>
        <end position="12"/>
    </location>
    <ligand>
        <name>D-ribulose 5-phosphate</name>
        <dbReference type="ChEBI" id="CHEBI:58121"/>
    </ligand>
</feature>
<dbReference type="GO" id="GO:0004751">
    <property type="term" value="F:ribose-5-phosphate isomerase activity"/>
    <property type="evidence" value="ECO:0007669"/>
    <property type="project" value="UniProtKB-EC"/>
</dbReference>
<comment type="similarity">
    <text evidence="1">Belongs to the LacAB/RpiB family.</text>
</comment>
<accession>A0A556QR68</accession>
<evidence type="ECO:0000313" key="5">
    <source>
        <dbReference type="Proteomes" id="UP000315648"/>
    </source>
</evidence>
<feature type="binding site" evidence="3">
    <location>
        <position position="139"/>
    </location>
    <ligand>
        <name>D-ribulose 5-phosphate</name>
        <dbReference type="ChEBI" id="CHEBI:58121"/>
    </ligand>
</feature>
<dbReference type="AlphaFoldDB" id="A0A556QR68"/>
<dbReference type="NCBIfam" id="NF004051">
    <property type="entry name" value="PRK05571.1"/>
    <property type="match status" value="1"/>
</dbReference>
<dbReference type="Proteomes" id="UP000315648">
    <property type="component" value="Unassembled WGS sequence"/>
</dbReference>
<protein>
    <submittedName>
        <fullName evidence="4">Ribose 5-phosphate isomerase B</fullName>
        <ecNumber evidence="4">5.3.1.6</ecNumber>
    </submittedName>
</protein>
<dbReference type="EC" id="5.3.1.6" evidence="4"/>
<dbReference type="NCBIfam" id="TIGR00689">
    <property type="entry name" value="rpiB_lacA_lacB"/>
    <property type="match status" value="1"/>
</dbReference>
<feature type="binding site" evidence="3">
    <location>
        <begin position="69"/>
        <end position="73"/>
    </location>
    <ligand>
        <name>D-ribulose 5-phosphate</name>
        <dbReference type="ChEBI" id="CHEBI:58121"/>
    </ligand>
</feature>
<evidence type="ECO:0000256" key="1">
    <source>
        <dbReference type="ARBA" id="ARBA00008754"/>
    </source>
</evidence>
<dbReference type="InterPro" id="IPR036569">
    <property type="entry name" value="RpiB_LacA_LacB_sf"/>
</dbReference>
<comment type="caution">
    <text evidence="4">The sequence shown here is derived from an EMBL/GenBank/DDBJ whole genome shotgun (WGS) entry which is preliminary data.</text>
</comment>
<dbReference type="Pfam" id="PF02502">
    <property type="entry name" value="LacAB_rpiB"/>
    <property type="match status" value="1"/>
</dbReference>
<evidence type="ECO:0000256" key="2">
    <source>
        <dbReference type="ARBA" id="ARBA00023235"/>
    </source>
</evidence>
<feature type="binding site" evidence="3">
    <location>
        <position position="102"/>
    </location>
    <ligand>
        <name>D-ribulose 5-phosphate</name>
        <dbReference type="ChEBI" id="CHEBI:58121"/>
    </ligand>
</feature>
<dbReference type="GO" id="GO:0009052">
    <property type="term" value="P:pentose-phosphate shunt, non-oxidative branch"/>
    <property type="evidence" value="ECO:0007669"/>
    <property type="project" value="TreeGrafter"/>
</dbReference>
<feature type="binding site" evidence="3">
    <location>
        <position position="112"/>
    </location>
    <ligand>
        <name>D-ribulose 5-phosphate</name>
        <dbReference type="ChEBI" id="CHEBI:58121"/>
    </ligand>
</feature>
<dbReference type="GO" id="GO:0019316">
    <property type="term" value="P:D-allose catabolic process"/>
    <property type="evidence" value="ECO:0007669"/>
    <property type="project" value="TreeGrafter"/>
</dbReference>
<gene>
    <name evidence="4" type="primary">rpiB</name>
    <name evidence="4" type="ORF">FPL22_07510</name>
</gene>
<keyword evidence="2 4" id="KW-0413">Isomerase</keyword>
<dbReference type="InterPro" id="IPR004785">
    <property type="entry name" value="RpiB"/>
</dbReference>
<dbReference type="SUPFAM" id="SSF89623">
    <property type="entry name" value="Ribose/Galactose isomerase RpiB/AlsB"/>
    <property type="match status" value="1"/>
</dbReference>